<dbReference type="HOGENOM" id="CLU_876049_0_0_2"/>
<evidence type="ECO:0000313" key="4">
    <source>
        <dbReference type="Proteomes" id="UP000011867"/>
    </source>
</evidence>
<dbReference type="OrthoDB" id="271582at2157"/>
<feature type="region of interest" description="Disordered" evidence="2">
    <location>
        <begin position="1"/>
        <end position="43"/>
    </location>
</feature>
<dbReference type="GeneID" id="14651969"/>
<dbReference type="AlphaFoldDB" id="M1XTE8"/>
<reference evidence="3 4" key="1">
    <citation type="journal article" date="2013" name="Genome Announc.">
        <title>Genome of the haloarchaeon Natronomonas moolapensis, a neutrophilic member of a previously haloalkaliphilic genus.</title>
        <authorList>
            <person name="Dyall-Smith M.L."/>
            <person name="Pfeiffer F."/>
            <person name="Oberwinkler T."/>
            <person name="Klee K."/>
            <person name="Rampp M."/>
            <person name="Palm P."/>
            <person name="Gross K."/>
            <person name="Schuster S.C."/>
            <person name="Oesterhelt D."/>
        </authorList>
    </citation>
    <scope>NUCLEOTIDE SEQUENCE [LARGE SCALE GENOMIC DNA]</scope>
    <source>
        <strain evidence="4">DSM 18674 / JCM 14361 / 8.8.11</strain>
    </source>
</reference>
<evidence type="ECO:0000256" key="2">
    <source>
        <dbReference type="SAM" id="MobiDB-lite"/>
    </source>
</evidence>
<protein>
    <recommendedName>
        <fullName evidence="5">Halo transducer protein</fullName>
    </recommendedName>
</protein>
<evidence type="ECO:0000313" key="3">
    <source>
        <dbReference type="EMBL" id="CCQ37727.1"/>
    </source>
</evidence>
<dbReference type="RefSeq" id="WP_015410463.1">
    <property type="nucleotide sequence ID" value="NC_020388.1"/>
</dbReference>
<dbReference type="Proteomes" id="UP000011867">
    <property type="component" value="Chromosome"/>
</dbReference>
<feature type="compositionally biased region" description="Basic and acidic residues" evidence="2">
    <location>
        <begin position="8"/>
        <end position="32"/>
    </location>
</feature>
<dbReference type="EMBL" id="HF582854">
    <property type="protein sequence ID" value="CCQ37727.1"/>
    <property type="molecule type" value="Genomic_DNA"/>
</dbReference>
<sequence length="334" mass="35793">MSGNEPGGGREGERGAPSETPSEERGDPRGEGGLDGLPLEAAVSAVVEDPTDSDAVRETLAVVAEDGVVRRSAAAVGRASKAAAAAEKRTELAATKLADVRTMAAPVSELDIVAARLEGFDARLDRMREQVATLDERVERIVEHRADANLYALGLEIQQTVATAEELGRAADGFQFDLDDLGAWLDDPGRRGEELVADAAALAASLDELEGTVDALAADGTGTDEPAVEWARASIRHRVTGPLLSDLRAELRTLRAWADREDAERPPDIEPRLEGLASRHDAVGDRLAALADPAWQDRFGDRLRALERAVETIEPPVAWGELEALMERHRPDTE</sequence>
<organism evidence="3 4">
    <name type="scientific">Natronomonas moolapensis (strain DSM 18674 / CECT 7526 / JCM 14361 / 8.8.11)</name>
    <dbReference type="NCBI Taxonomy" id="268739"/>
    <lineage>
        <taxon>Archaea</taxon>
        <taxon>Methanobacteriati</taxon>
        <taxon>Methanobacteriota</taxon>
        <taxon>Stenosarchaea group</taxon>
        <taxon>Halobacteria</taxon>
        <taxon>Halobacteriales</taxon>
        <taxon>Natronomonadaceae</taxon>
        <taxon>Natronomonas</taxon>
    </lineage>
</organism>
<accession>M1XTE8</accession>
<dbReference type="KEGG" id="nmo:Nmlp_3607"/>
<feature type="coiled-coil region" evidence="1">
    <location>
        <begin position="117"/>
        <end position="144"/>
    </location>
</feature>
<proteinExistence type="predicted"/>
<dbReference type="STRING" id="268739.Nmlp_3607"/>
<gene>
    <name evidence="3" type="ordered locus">Nmlp_3607</name>
</gene>
<evidence type="ECO:0000256" key="1">
    <source>
        <dbReference type="SAM" id="Coils"/>
    </source>
</evidence>
<keyword evidence="1" id="KW-0175">Coiled coil</keyword>
<dbReference type="eggNOG" id="arCOG08991">
    <property type="taxonomic scope" value="Archaea"/>
</dbReference>
<name>M1XTE8_NATM8</name>
<keyword evidence="4" id="KW-1185">Reference proteome</keyword>
<evidence type="ECO:0008006" key="5">
    <source>
        <dbReference type="Google" id="ProtNLM"/>
    </source>
</evidence>